<evidence type="ECO:0000256" key="2">
    <source>
        <dbReference type="ARBA" id="ARBA00004496"/>
    </source>
</evidence>
<dbReference type="InterPro" id="IPR002410">
    <property type="entry name" value="Peptidase_S33"/>
</dbReference>
<feature type="domain" description="AB hydrolase-1" evidence="10">
    <location>
        <begin position="185"/>
        <end position="353"/>
    </location>
</feature>
<dbReference type="AlphaFoldDB" id="A0AAN6GU37"/>
<evidence type="ECO:0000256" key="9">
    <source>
        <dbReference type="SAM" id="MobiDB-lite"/>
    </source>
</evidence>
<evidence type="ECO:0000256" key="3">
    <source>
        <dbReference type="ARBA" id="ARBA00010088"/>
    </source>
</evidence>
<proteinExistence type="inferred from homology"/>
<name>A0AAN6GU37_9BASI</name>
<dbReference type="GO" id="GO:0006508">
    <property type="term" value="P:proteolysis"/>
    <property type="evidence" value="ECO:0007669"/>
    <property type="project" value="UniProtKB-KW"/>
</dbReference>
<evidence type="ECO:0000256" key="6">
    <source>
        <dbReference type="ARBA" id="ARBA00022670"/>
    </source>
</evidence>
<evidence type="ECO:0000256" key="1">
    <source>
        <dbReference type="ARBA" id="ARBA00001585"/>
    </source>
</evidence>
<dbReference type="PANTHER" id="PTHR43722:SF1">
    <property type="entry name" value="PROLINE IMINOPEPTIDASE"/>
    <property type="match status" value="1"/>
</dbReference>
<dbReference type="PRINTS" id="PR00111">
    <property type="entry name" value="ABHYDROLASE"/>
</dbReference>
<dbReference type="Gene3D" id="3.40.50.1820">
    <property type="entry name" value="alpha/beta hydrolase"/>
    <property type="match status" value="1"/>
</dbReference>
<reference evidence="11" key="1">
    <citation type="journal article" date="2023" name="PhytoFront">
        <title>Draft Genome Resources of Seven Strains of Tilletia horrida, Causal Agent of Kernel Smut of Rice.</title>
        <authorList>
            <person name="Khanal S."/>
            <person name="Antony Babu S."/>
            <person name="Zhou X.G."/>
        </authorList>
    </citation>
    <scope>NUCLEOTIDE SEQUENCE</scope>
    <source>
        <strain evidence="11">TX6</strain>
    </source>
</reference>
<dbReference type="InterPro" id="IPR000073">
    <property type="entry name" value="AB_hydrolase_1"/>
</dbReference>
<comment type="subcellular location">
    <subcellularLocation>
        <location evidence="2">Cytoplasm</location>
    </subcellularLocation>
</comment>
<keyword evidence="12" id="KW-1185">Reference proteome</keyword>
<dbReference type="GO" id="GO:0005737">
    <property type="term" value="C:cytoplasm"/>
    <property type="evidence" value="ECO:0007669"/>
    <property type="project" value="UniProtKB-SubCell"/>
</dbReference>
<dbReference type="EMBL" id="JAPDMZ010000017">
    <property type="protein sequence ID" value="KAK0556310.1"/>
    <property type="molecule type" value="Genomic_DNA"/>
</dbReference>
<dbReference type="Proteomes" id="UP001176517">
    <property type="component" value="Unassembled WGS sequence"/>
</dbReference>
<sequence>MSDEVPAQPYATSAEAFPSAPGAYAGENTHAPTASGGAFSRLRKRLSLLGNGQRNAGSKVQNVQAASDSPEEASNEVPAPPAVPKKDSSVPKRKPSIMARKAVPGSADVRTTSAPKTAAAAVAQPNYLHQDHMPSYDESARSLSGPKTGLRELYPPIEPYASGTLEVDGGLHSIYWELSGKKGGKPVVFMHGGPGGGTSGDDRRWFDPQVYQILVFDQRGAGKSTPSASLEKNDTWSLVDDIEKLRVHVAGAPDRWHVFGGSWGSTLALSYAQTHPERVSALILRGIFTLRRSELAFFYQDGASHLFPDLFDRYRDFIPEDERGDLIAAYHRRLTGEDEAVKLEAAKRWSQWEDGTCKLYVQADAISKGDPDKRYLEETYSWQFARIENHFFHNAGFFPSDGYLLSPGQLAKIATIPMTIVQGRYDVVCPATSGK</sequence>
<evidence type="ECO:0000256" key="5">
    <source>
        <dbReference type="ARBA" id="ARBA00022490"/>
    </source>
</evidence>
<evidence type="ECO:0000256" key="7">
    <source>
        <dbReference type="ARBA" id="ARBA00022801"/>
    </source>
</evidence>
<keyword evidence="5" id="KW-0963">Cytoplasm</keyword>
<dbReference type="PANTHER" id="PTHR43722">
    <property type="entry name" value="PROLINE IMINOPEPTIDASE"/>
    <property type="match status" value="1"/>
</dbReference>
<evidence type="ECO:0000313" key="11">
    <source>
        <dbReference type="EMBL" id="KAK0556310.1"/>
    </source>
</evidence>
<dbReference type="NCBIfam" id="TIGR01249">
    <property type="entry name" value="pro_imino_pep_1"/>
    <property type="match status" value="1"/>
</dbReference>
<organism evidence="11 12">
    <name type="scientific">Tilletia horrida</name>
    <dbReference type="NCBI Taxonomy" id="155126"/>
    <lineage>
        <taxon>Eukaryota</taxon>
        <taxon>Fungi</taxon>
        <taxon>Dikarya</taxon>
        <taxon>Basidiomycota</taxon>
        <taxon>Ustilaginomycotina</taxon>
        <taxon>Exobasidiomycetes</taxon>
        <taxon>Tilletiales</taxon>
        <taxon>Tilletiaceae</taxon>
        <taxon>Tilletia</taxon>
    </lineage>
</organism>
<keyword evidence="7 8" id="KW-0378">Hydrolase</keyword>
<comment type="catalytic activity">
    <reaction evidence="1 8">
        <text>Release of N-terminal proline from a peptide.</text>
        <dbReference type="EC" id="3.4.11.5"/>
    </reaction>
</comment>
<feature type="compositionally biased region" description="Polar residues" evidence="9">
    <location>
        <begin position="50"/>
        <end position="67"/>
    </location>
</feature>
<accession>A0AAN6GU37</accession>
<evidence type="ECO:0000256" key="8">
    <source>
        <dbReference type="RuleBase" id="RU003421"/>
    </source>
</evidence>
<dbReference type="PRINTS" id="PR00793">
    <property type="entry name" value="PROAMNOPTASE"/>
</dbReference>
<protein>
    <recommendedName>
        <fullName evidence="8">Proline iminopeptidase</fullName>
        <ecNumber evidence="8">3.4.11.5</ecNumber>
    </recommendedName>
</protein>
<keyword evidence="4 8" id="KW-0031">Aminopeptidase</keyword>
<dbReference type="InterPro" id="IPR005944">
    <property type="entry name" value="Pro_iminopeptidase"/>
</dbReference>
<gene>
    <name evidence="11" type="ORF">OC846_001265</name>
</gene>
<evidence type="ECO:0000313" key="12">
    <source>
        <dbReference type="Proteomes" id="UP001176517"/>
    </source>
</evidence>
<evidence type="ECO:0000256" key="4">
    <source>
        <dbReference type="ARBA" id="ARBA00022438"/>
    </source>
</evidence>
<dbReference type="EC" id="3.4.11.5" evidence="8"/>
<comment type="similarity">
    <text evidence="3 8">Belongs to the peptidase S33 family.</text>
</comment>
<dbReference type="SUPFAM" id="SSF53474">
    <property type="entry name" value="alpha/beta-Hydrolases"/>
    <property type="match status" value="1"/>
</dbReference>
<dbReference type="GO" id="GO:0004177">
    <property type="term" value="F:aminopeptidase activity"/>
    <property type="evidence" value="ECO:0007669"/>
    <property type="project" value="UniProtKB-KW"/>
</dbReference>
<keyword evidence="6 8" id="KW-0645">Protease</keyword>
<comment type="caution">
    <text evidence="11">The sequence shown here is derived from an EMBL/GenBank/DDBJ whole genome shotgun (WGS) entry which is preliminary data.</text>
</comment>
<evidence type="ECO:0000259" key="10">
    <source>
        <dbReference type="Pfam" id="PF00561"/>
    </source>
</evidence>
<dbReference type="Pfam" id="PF00561">
    <property type="entry name" value="Abhydrolase_1"/>
    <property type="match status" value="1"/>
</dbReference>
<dbReference type="InterPro" id="IPR029058">
    <property type="entry name" value="AB_hydrolase_fold"/>
</dbReference>
<feature type="region of interest" description="Disordered" evidence="9">
    <location>
        <begin position="1"/>
        <end position="110"/>
    </location>
</feature>